<comment type="caution">
    <text evidence="1">The sequence shown here is derived from an EMBL/GenBank/DDBJ whole genome shotgun (WGS) entry which is preliminary data.</text>
</comment>
<reference evidence="1" key="2">
    <citation type="submission" date="2020-09" db="EMBL/GenBank/DDBJ databases">
        <authorList>
            <person name="Sun Q."/>
            <person name="Zhou Y."/>
        </authorList>
    </citation>
    <scope>NUCLEOTIDE SEQUENCE</scope>
    <source>
        <strain evidence="1">CGMCC 1.15082</strain>
    </source>
</reference>
<keyword evidence="2" id="KW-1185">Reference proteome</keyword>
<protein>
    <submittedName>
        <fullName evidence="1">Uncharacterized protein</fullName>
    </submittedName>
</protein>
<proteinExistence type="predicted"/>
<reference evidence="1" key="1">
    <citation type="journal article" date="2014" name="Int. J. Syst. Evol. Microbiol.">
        <title>Complete genome sequence of Corynebacterium casei LMG S-19264T (=DSM 44701T), isolated from a smear-ripened cheese.</title>
        <authorList>
            <consortium name="US DOE Joint Genome Institute (JGI-PGF)"/>
            <person name="Walter F."/>
            <person name="Albersmeier A."/>
            <person name="Kalinowski J."/>
            <person name="Ruckert C."/>
        </authorList>
    </citation>
    <scope>NUCLEOTIDE SEQUENCE</scope>
    <source>
        <strain evidence="1">CGMCC 1.15082</strain>
    </source>
</reference>
<dbReference type="RefSeq" id="WP_188826093.1">
    <property type="nucleotide sequence ID" value="NZ_BMHH01000026.1"/>
</dbReference>
<dbReference type="AlphaFoldDB" id="A0A916WLH5"/>
<dbReference type="Proteomes" id="UP000646478">
    <property type="component" value="Unassembled WGS sequence"/>
</dbReference>
<accession>A0A916WLH5</accession>
<organism evidence="1 2">
    <name type="scientific">Brucella endophytica</name>
    <dbReference type="NCBI Taxonomy" id="1963359"/>
    <lineage>
        <taxon>Bacteria</taxon>
        <taxon>Pseudomonadati</taxon>
        <taxon>Pseudomonadota</taxon>
        <taxon>Alphaproteobacteria</taxon>
        <taxon>Hyphomicrobiales</taxon>
        <taxon>Brucellaceae</taxon>
        <taxon>Brucella/Ochrobactrum group</taxon>
        <taxon>Brucella</taxon>
    </lineage>
</organism>
<name>A0A916WLH5_9HYPH</name>
<sequence length="112" mass="12843">MRIELTVADHEKNGFVTLARWPRMSKAETLAAVAAIDAEISDEMEPDRLTGPFTFILDIMDGYDLHDTGQRSLPMQVAMRLAPDQVRTWLEERPEPDDAIDRRVPVLSRFFK</sequence>
<gene>
    <name evidence="1" type="ORF">GCM10011491_41340</name>
</gene>
<dbReference type="EMBL" id="BMHH01000026">
    <property type="protein sequence ID" value="GGB09120.1"/>
    <property type="molecule type" value="Genomic_DNA"/>
</dbReference>
<evidence type="ECO:0000313" key="2">
    <source>
        <dbReference type="Proteomes" id="UP000646478"/>
    </source>
</evidence>
<evidence type="ECO:0000313" key="1">
    <source>
        <dbReference type="EMBL" id="GGB09120.1"/>
    </source>
</evidence>